<dbReference type="Proteomes" id="UP001165063">
    <property type="component" value="Unassembled WGS sequence"/>
</dbReference>
<protein>
    <submittedName>
        <fullName evidence="1">Unnamed protein product</fullName>
    </submittedName>
</protein>
<dbReference type="Gene3D" id="3.80.10.10">
    <property type="entry name" value="Ribonuclease Inhibitor"/>
    <property type="match status" value="2"/>
</dbReference>
<proteinExistence type="predicted"/>
<evidence type="ECO:0000313" key="2">
    <source>
        <dbReference type="Proteomes" id="UP001165063"/>
    </source>
</evidence>
<organism evidence="1 2">
    <name type="scientific">Ambrosiozyma monospora</name>
    <name type="common">Yeast</name>
    <name type="synonym">Endomycopsis monosporus</name>
    <dbReference type="NCBI Taxonomy" id="43982"/>
    <lineage>
        <taxon>Eukaryota</taxon>
        <taxon>Fungi</taxon>
        <taxon>Dikarya</taxon>
        <taxon>Ascomycota</taxon>
        <taxon>Saccharomycotina</taxon>
        <taxon>Pichiomycetes</taxon>
        <taxon>Pichiales</taxon>
        <taxon>Pichiaceae</taxon>
        <taxon>Ambrosiozyma</taxon>
    </lineage>
</organism>
<dbReference type="InterPro" id="IPR032675">
    <property type="entry name" value="LRR_dom_sf"/>
</dbReference>
<sequence>MRKELYDSPTFTQFIDTVSSLKIKTLDLFCAHDRNVGFYNPVDGLFQYSVLTVVNLKLKGVSISNLQNMSSLKRLILSKCKLIGSDVLSGICEFCDELTLYGCQYEYDDNADSITLPTSIRLLDISEDLEDTEEVSDLPKFSNLGKLQRLRTMKVVMFTHDIRTTDEPQGMRGISRLERFVAQLPSTVESLFSAILSRPRDKISGNAFFHPEKLRFDNLPQLHVLSLLIEGDPLSTVPFNFSNLPNSLQKLTIDMPSLFSGKLPKSLQSIDINTHACEKFKEYETFADFWNEWIAPLENLLYFRANSKHIPTIDSGALEFPPNLQVFDIISSSFEKISLVDGLPNSILTFTAQGNVPMASDTDFKLVPVFVCNELQLDELKKQINFIHSSPPWYEFIFREKNQK</sequence>
<comment type="caution">
    <text evidence="1">The sequence shown here is derived from an EMBL/GenBank/DDBJ whole genome shotgun (WGS) entry which is preliminary data.</text>
</comment>
<gene>
    <name evidence="1" type="ORF">Amon01_000009800</name>
</gene>
<accession>A0A9W6YQ38</accession>
<dbReference type="SUPFAM" id="SSF52058">
    <property type="entry name" value="L domain-like"/>
    <property type="match status" value="1"/>
</dbReference>
<dbReference type="AlphaFoldDB" id="A0A9W6YQ38"/>
<name>A0A9W6YQ38_AMBMO</name>
<dbReference type="EMBL" id="BSXU01000031">
    <property type="protein sequence ID" value="GMG18945.1"/>
    <property type="molecule type" value="Genomic_DNA"/>
</dbReference>
<keyword evidence="2" id="KW-1185">Reference proteome</keyword>
<reference evidence="1" key="1">
    <citation type="submission" date="2023-04" db="EMBL/GenBank/DDBJ databases">
        <title>Ambrosiozyma monospora NBRC 1965.</title>
        <authorList>
            <person name="Ichikawa N."/>
            <person name="Sato H."/>
            <person name="Tonouchi N."/>
        </authorList>
    </citation>
    <scope>NUCLEOTIDE SEQUENCE</scope>
    <source>
        <strain evidence="1">NBRC 1965</strain>
    </source>
</reference>
<evidence type="ECO:0000313" key="1">
    <source>
        <dbReference type="EMBL" id="GMG18945.1"/>
    </source>
</evidence>